<keyword evidence="2" id="KW-1185">Reference proteome</keyword>
<dbReference type="Proteomes" id="UP000262379">
    <property type="component" value="Unassembled WGS sequence"/>
</dbReference>
<dbReference type="EMBL" id="QURN01000005">
    <property type="protein sequence ID" value="RFC68165.1"/>
    <property type="molecule type" value="Genomic_DNA"/>
</dbReference>
<comment type="caution">
    <text evidence="1">The sequence shown here is derived from an EMBL/GenBank/DDBJ whole genome shotgun (WGS) entry which is preliminary data.</text>
</comment>
<reference evidence="2" key="1">
    <citation type="submission" date="2018-08" db="EMBL/GenBank/DDBJ databases">
        <authorList>
            <person name="Im W.T."/>
        </authorList>
    </citation>
    <scope>NUCLEOTIDE SEQUENCE [LARGE SCALE GENOMIC DNA]</scope>
    <source>
        <strain evidence="2">LA-28</strain>
    </source>
</reference>
<organism evidence="1 2">
    <name type="scientific">Mesorhizobium denitrificans</name>
    <dbReference type="NCBI Taxonomy" id="2294114"/>
    <lineage>
        <taxon>Bacteria</taxon>
        <taxon>Pseudomonadati</taxon>
        <taxon>Pseudomonadota</taxon>
        <taxon>Alphaproteobacteria</taxon>
        <taxon>Hyphomicrobiales</taxon>
        <taxon>Phyllobacteriaceae</taxon>
        <taxon>Mesorhizobium</taxon>
    </lineage>
</organism>
<evidence type="ECO:0000313" key="2">
    <source>
        <dbReference type="Proteomes" id="UP000262379"/>
    </source>
</evidence>
<proteinExistence type="predicted"/>
<sequence>MRLKRADAIPRFGQPGTFPAEIKSMTISCSWPKSVYVRFYVRIRFGRLELVRHHCRGLPSR</sequence>
<protein>
    <submittedName>
        <fullName evidence="1">Uncharacterized protein</fullName>
    </submittedName>
</protein>
<dbReference type="AlphaFoldDB" id="A0A371XG02"/>
<name>A0A371XG02_9HYPH</name>
<evidence type="ECO:0000313" key="1">
    <source>
        <dbReference type="EMBL" id="RFC68165.1"/>
    </source>
</evidence>
<accession>A0A371XG02</accession>
<gene>
    <name evidence="1" type="ORF">DY251_07775</name>
</gene>